<gene>
    <name evidence="6" type="ORF">SAMN05421757_101686</name>
</gene>
<dbReference type="InterPro" id="IPR008920">
    <property type="entry name" value="TF_FadR/GntR_C"/>
</dbReference>
<dbReference type="CDD" id="cd07377">
    <property type="entry name" value="WHTH_GntR"/>
    <property type="match status" value="1"/>
</dbReference>
<feature type="compositionally biased region" description="Basic and acidic residues" evidence="4">
    <location>
        <begin position="1"/>
        <end position="18"/>
    </location>
</feature>
<dbReference type="SUPFAM" id="SSF46785">
    <property type="entry name" value="Winged helix' DNA-binding domain"/>
    <property type="match status" value="1"/>
</dbReference>
<dbReference type="SUPFAM" id="SSF48008">
    <property type="entry name" value="GntR ligand-binding domain-like"/>
    <property type="match status" value="1"/>
</dbReference>
<dbReference type="SMART" id="SM00345">
    <property type="entry name" value="HTH_GNTR"/>
    <property type="match status" value="1"/>
</dbReference>
<evidence type="ECO:0000256" key="3">
    <source>
        <dbReference type="ARBA" id="ARBA00023163"/>
    </source>
</evidence>
<organism evidence="6 7">
    <name type="scientific">Tropicimonas sediminicola</name>
    <dbReference type="NCBI Taxonomy" id="1031541"/>
    <lineage>
        <taxon>Bacteria</taxon>
        <taxon>Pseudomonadati</taxon>
        <taxon>Pseudomonadota</taxon>
        <taxon>Alphaproteobacteria</taxon>
        <taxon>Rhodobacterales</taxon>
        <taxon>Roseobacteraceae</taxon>
        <taxon>Tropicimonas</taxon>
    </lineage>
</organism>
<dbReference type="InterPro" id="IPR036390">
    <property type="entry name" value="WH_DNA-bd_sf"/>
</dbReference>
<dbReference type="GO" id="GO:0003677">
    <property type="term" value="F:DNA binding"/>
    <property type="evidence" value="ECO:0007669"/>
    <property type="project" value="UniProtKB-KW"/>
</dbReference>
<name>A0A239D7M6_9RHOB</name>
<dbReference type="InterPro" id="IPR036388">
    <property type="entry name" value="WH-like_DNA-bd_sf"/>
</dbReference>
<dbReference type="Gene3D" id="1.20.120.530">
    <property type="entry name" value="GntR ligand-binding domain-like"/>
    <property type="match status" value="1"/>
</dbReference>
<evidence type="ECO:0000256" key="1">
    <source>
        <dbReference type="ARBA" id="ARBA00023015"/>
    </source>
</evidence>
<evidence type="ECO:0000313" key="7">
    <source>
        <dbReference type="Proteomes" id="UP000198426"/>
    </source>
</evidence>
<dbReference type="Pfam" id="PF00392">
    <property type="entry name" value="GntR"/>
    <property type="match status" value="1"/>
</dbReference>
<dbReference type="InterPro" id="IPR011711">
    <property type="entry name" value="GntR_C"/>
</dbReference>
<keyword evidence="1" id="KW-0805">Transcription regulation</keyword>
<dbReference type="RefSeq" id="WP_245837714.1">
    <property type="nucleotide sequence ID" value="NZ_FZOY01000001.1"/>
</dbReference>
<feature type="domain" description="HTH gntR-type" evidence="5">
    <location>
        <begin position="23"/>
        <end position="90"/>
    </location>
</feature>
<dbReference type="PRINTS" id="PR00035">
    <property type="entry name" value="HTHGNTR"/>
</dbReference>
<dbReference type="Gene3D" id="1.10.10.10">
    <property type="entry name" value="Winged helix-like DNA-binding domain superfamily/Winged helix DNA-binding domain"/>
    <property type="match status" value="1"/>
</dbReference>
<proteinExistence type="predicted"/>
<evidence type="ECO:0000256" key="2">
    <source>
        <dbReference type="ARBA" id="ARBA00023125"/>
    </source>
</evidence>
<dbReference type="AlphaFoldDB" id="A0A239D7M6"/>
<feature type="region of interest" description="Disordered" evidence="4">
    <location>
        <begin position="1"/>
        <end position="20"/>
    </location>
</feature>
<evidence type="ECO:0000259" key="5">
    <source>
        <dbReference type="PROSITE" id="PS50949"/>
    </source>
</evidence>
<dbReference type="PANTHER" id="PTHR43537">
    <property type="entry name" value="TRANSCRIPTIONAL REGULATOR, GNTR FAMILY"/>
    <property type="match status" value="1"/>
</dbReference>
<dbReference type="SMART" id="SM00895">
    <property type="entry name" value="FCD"/>
    <property type="match status" value="1"/>
</dbReference>
<dbReference type="GO" id="GO:0003700">
    <property type="term" value="F:DNA-binding transcription factor activity"/>
    <property type="evidence" value="ECO:0007669"/>
    <property type="project" value="InterPro"/>
</dbReference>
<dbReference type="Proteomes" id="UP000198426">
    <property type="component" value="Unassembled WGS sequence"/>
</dbReference>
<protein>
    <submittedName>
        <fullName evidence="6">DNA-binding transcriptional regulator, GntR family</fullName>
    </submittedName>
</protein>
<evidence type="ECO:0000256" key="4">
    <source>
        <dbReference type="SAM" id="MobiDB-lite"/>
    </source>
</evidence>
<keyword evidence="7" id="KW-1185">Reference proteome</keyword>
<dbReference type="Pfam" id="PF07729">
    <property type="entry name" value="FCD"/>
    <property type="match status" value="1"/>
</dbReference>
<keyword evidence="3" id="KW-0804">Transcription</keyword>
<dbReference type="InterPro" id="IPR000524">
    <property type="entry name" value="Tscrpt_reg_HTH_GntR"/>
</dbReference>
<dbReference type="EMBL" id="FZOY01000001">
    <property type="protein sequence ID" value="SNS28277.1"/>
    <property type="molecule type" value="Genomic_DNA"/>
</dbReference>
<keyword evidence="2 6" id="KW-0238">DNA-binding</keyword>
<dbReference type="PROSITE" id="PS50949">
    <property type="entry name" value="HTH_GNTR"/>
    <property type="match status" value="1"/>
</dbReference>
<dbReference type="PANTHER" id="PTHR43537:SF45">
    <property type="entry name" value="GNTR FAMILY REGULATORY PROTEIN"/>
    <property type="match status" value="1"/>
</dbReference>
<accession>A0A239D7M6</accession>
<evidence type="ECO:0000313" key="6">
    <source>
        <dbReference type="EMBL" id="SNS28277.1"/>
    </source>
</evidence>
<sequence length="241" mass="27029">MEDTQIDRSDSEGRHDMQLDMTAPIGPQLHALLRERVVRNDLKPGARISEAEIAREYEISRQPVREAFIKLAEEGLIEIRPQRGTVVRKIDCDAVLDIRFVREAIEADIVRLLAETHDRELVLRLRHQIEEQKAIAANAPAEFIAADEIFHETLAAGAGKASIWKLVSGLKSQMDRVRYLSAEVFPLDRLIEQHETIVNAIEAGDVAAAEGAIRIHLRAVLSDLPDIIRAHPDAFRAPPPE</sequence>
<reference evidence="6 7" key="1">
    <citation type="submission" date="2017-06" db="EMBL/GenBank/DDBJ databases">
        <authorList>
            <person name="Kim H.J."/>
            <person name="Triplett B.A."/>
        </authorList>
    </citation>
    <scope>NUCLEOTIDE SEQUENCE [LARGE SCALE GENOMIC DNA]</scope>
    <source>
        <strain evidence="6 7">DSM 29339</strain>
    </source>
</reference>